<dbReference type="PANTHER" id="PTHR30489:SF0">
    <property type="entry name" value="LIPOPROTEIN-RELEASING SYSTEM TRANSMEMBRANE PROTEIN LOLE"/>
    <property type="match status" value="1"/>
</dbReference>
<feature type="domain" description="ABC3 transporter permease C-terminal" evidence="8">
    <location>
        <begin position="668"/>
        <end position="780"/>
    </location>
</feature>
<feature type="transmembrane region" description="Helical" evidence="7">
    <location>
        <begin position="758"/>
        <end position="776"/>
    </location>
</feature>
<evidence type="ECO:0000313" key="10">
    <source>
        <dbReference type="Proteomes" id="UP000198788"/>
    </source>
</evidence>
<feature type="transmembrane region" description="Helical" evidence="7">
    <location>
        <begin position="368"/>
        <end position="387"/>
    </location>
</feature>
<feature type="transmembrane region" description="Helical" evidence="7">
    <location>
        <begin position="439"/>
        <end position="460"/>
    </location>
</feature>
<evidence type="ECO:0000256" key="7">
    <source>
        <dbReference type="SAM" id="Phobius"/>
    </source>
</evidence>
<dbReference type="Pfam" id="PF02687">
    <property type="entry name" value="FtsX"/>
    <property type="match status" value="2"/>
</dbReference>
<evidence type="ECO:0000256" key="4">
    <source>
        <dbReference type="ARBA" id="ARBA00022692"/>
    </source>
</evidence>
<evidence type="ECO:0000256" key="2">
    <source>
        <dbReference type="ARBA" id="ARBA00005236"/>
    </source>
</evidence>
<keyword evidence="5 7" id="KW-1133">Transmembrane helix</keyword>
<proteinExistence type="inferred from homology"/>
<feature type="transmembrane region" description="Helical" evidence="7">
    <location>
        <begin position="319"/>
        <end position="342"/>
    </location>
</feature>
<protein>
    <submittedName>
        <fullName evidence="9">Putative ABC transport system permease protein</fullName>
    </submittedName>
</protein>
<dbReference type="PANTHER" id="PTHR30489">
    <property type="entry name" value="LIPOPROTEIN-RELEASING SYSTEM TRANSMEMBRANE PROTEIN LOLE"/>
    <property type="match status" value="1"/>
</dbReference>
<evidence type="ECO:0000256" key="3">
    <source>
        <dbReference type="ARBA" id="ARBA00022475"/>
    </source>
</evidence>
<dbReference type="STRING" id="871741.SAMN05192570_1290"/>
<keyword evidence="4 7" id="KW-0812">Transmembrane</keyword>
<dbReference type="GO" id="GO:0044874">
    <property type="term" value="P:lipoprotein localization to outer membrane"/>
    <property type="evidence" value="ECO:0007669"/>
    <property type="project" value="TreeGrafter"/>
</dbReference>
<gene>
    <name evidence="9" type="ORF">SAMN05192570_1290</name>
</gene>
<evidence type="ECO:0000256" key="5">
    <source>
        <dbReference type="ARBA" id="ARBA00022989"/>
    </source>
</evidence>
<feature type="transmembrane region" description="Helical" evidence="7">
    <location>
        <begin position="708"/>
        <end position="738"/>
    </location>
</feature>
<dbReference type="Proteomes" id="UP000198788">
    <property type="component" value="Unassembled WGS sequence"/>
</dbReference>
<dbReference type="AlphaFoldDB" id="A0A1I6PUW5"/>
<evidence type="ECO:0000259" key="8">
    <source>
        <dbReference type="Pfam" id="PF02687"/>
    </source>
</evidence>
<sequence>MIPWPAWMGALDRMLVRDLWRMKGQALTIAFVIAGGVAVHLLAAGMLSSLQATRDAYYDRNRFADVWAPVVRAPEHLLPDIRAVDGVQTAAVRIRVPALFEPPGTVAPSTGEVLSIPDEGEATLNRLHLVRGRLPVSGRSDEAVALQAFADAHRLEIGRVLPVTLRGGRRNLVVGTALSPEHVYAIGPGQFVPDDRLYGVLWMRRSALAEAVDQDQAFNEAVVRLSRDASEPAVIADLDRLLAPYGAPGAYGRKEQISDAFVSSEIDQLTTMGRVLPPVFLLVAAFLVNVVITRLIAVQRSGIGLLKAFGYRDRDVVAHYLKLVCVVAAVGVLIGGAAGTWFGRSMAEMYREYYRFPYLLFEANPADYVVVIAVAAATTLGGAALAVRRAAALRPAESMTPATPPDFSRAAGGRITRMKVLDQQTRMILRQIIRWPGRAALTVAGVAASGALLIGSLSMLDAIEVMIGSSFDVSNPHDVSVTLVEPRSRSALFSLAREPGVLEAEPFRTVAVRLRHGPHEERTAITGAPLDGTLSRLVDRDDRPVDPPPGGLVLSSDLAAKLGVEPGDRVEAQVTEGRRPLLNLPVTAVVDSYVGSGARMQLEDLNRALGEGPLISGAWLGVDSERTDDLYARLKAAPTVVGVGLQDEAVRRLAELIDENLGVAIFTYVGFASLIAAGVVYNTIRISFAERSRELASLRVLGFSRADVSYILLGEVVVLTLVALPLGAAAGAALAWYLAHAMSSDLFRLPFAVSPATFGLAGAMVLAITVAAGLLVRLQIDRLDLASALKTGE</sequence>
<comment type="similarity">
    <text evidence="2">Belongs to the ABC-4 integral membrane protein family. LolC/E subfamily.</text>
</comment>
<keyword evidence="6 7" id="KW-0472">Membrane</keyword>
<dbReference type="InterPro" id="IPR003838">
    <property type="entry name" value="ABC3_permease_C"/>
</dbReference>
<feature type="transmembrane region" description="Helical" evidence="7">
    <location>
        <begin position="661"/>
        <end position="684"/>
    </location>
</feature>
<feature type="transmembrane region" description="Helical" evidence="7">
    <location>
        <begin position="275"/>
        <end position="298"/>
    </location>
</feature>
<dbReference type="EMBL" id="FOZV01000002">
    <property type="protein sequence ID" value="SFS43890.1"/>
    <property type="molecule type" value="Genomic_DNA"/>
</dbReference>
<dbReference type="GO" id="GO:0098797">
    <property type="term" value="C:plasma membrane protein complex"/>
    <property type="evidence" value="ECO:0007669"/>
    <property type="project" value="TreeGrafter"/>
</dbReference>
<name>A0A1I6PUW5_9CAUL</name>
<accession>A0A1I6PUW5</accession>
<evidence type="ECO:0000256" key="1">
    <source>
        <dbReference type="ARBA" id="ARBA00004651"/>
    </source>
</evidence>
<reference evidence="10" key="1">
    <citation type="submission" date="2016-10" db="EMBL/GenBank/DDBJ databases">
        <authorList>
            <person name="Varghese N."/>
            <person name="Submissions S."/>
        </authorList>
    </citation>
    <scope>NUCLEOTIDE SEQUENCE [LARGE SCALE GENOMIC DNA]</scope>
    <source>
        <strain evidence="10">CGMCC 1.10683</strain>
    </source>
</reference>
<keyword evidence="10" id="KW-1185">Reference proteome</keyword>
<evidence type="ECO:0000256" key="6">
    <source>
        <dbReference type="ARBA" id="ARBA00023136"/>
    </source>
</evidence>
<feature type="domain" description="ABC3 transporter permease C-terminal" evidence="8">
    <location>
        <begin position="279"/>
        <end position="392"/>
    </location>
</feature>
<dbReference type="InterPro" id="IPR051447">
    <property type="entry name" value="Lipoprotein-release_system"/>
</dbReference>
<comment type="subcellular location">
    <subcellularLocation>
        <location evidence="1">Cell membrane</location>
        <topology evidence="1">Multi-pass membrane protein</topology>
    </subcellularLocation>
</comment>
<dbReference type="RefSeq" id="WP_143105776.1">
    <property type="nucleotide sequence ID" value="NZ_FOZV01000002.1"/>
</dbReference>
<evidence type="ECO:0000313" key="9">
    <source>
        <dbReference type="EMBL" id="SFS43890.1"/>
    </source>
</evidence>
<keyword evidence="3" id="KW-1003">Cell membrane</keyword>
<organism evidence="9 10">
    <name type="scientific">Brevundimonas viscosa</name>
    <dbReference type="NCBI Taxonomy" id="871741"/>
    <lineage>
        <taxon>Bacteria</taxon>
        <taxon>Pseudomonadati</taxon>
        <taxon>Pseudomonadota</taxon>
        <taxon>Alphaproteobacteria</taxon>
        <taxon>Caulobacterales</taxon>
        <taxon>Caulobacteraceae</taxon>
        <taxon>Brevundimonas</taxon>
    </lineage>
</organism>
<dbReference type="OrthoDB" id="5137249at2"/>